<dbReference type="EMBL" id="SMDR01000003">
    <property type="protein sequence ID" value="TNJ33165.1"/>
    <property type="molecule type" value="Genomic_DNA"/>
</dbReference>
<protein>
    <recommendedName>
        <fullName evidence="3">DUF1849 family protein</fullName>
    </recommendedName>
</protein>
<evidence type="ECO:0008006" key="3">
    <source>
        <dbReference type="Google" id="ProtNLM"/>
    </source>
</evidence>
<evidence type="ECO:0000313" key="2">
    <source>
        <dbReference type="Proteomes" id="UP000305760"/>
    </source>
</evidence>
<dbReference type="AlphaFoldDB" id="A0A5C4RQC4"/>
<accession>A0A5C4RQC4</accession>
<reference evidence="1 2" key="1">
    <citation type="submission" date="2019-03" db="EMBL/GenBank/DDBJ databases">
        <title>Arenimonas daejeonensis sp. nov., isolated from compost.</title>
        <authorList>
            <person name="Jeon C.O."/>
        </authorList>
    </citation>
    <scope>NUCLEOTIDE SEQUENCE [LARGE SCALE GENOMIC DNA]</scope>
    <source>
        <strain evidence="1 2">R29</strain>
    </source>
</reference>
<keyword evidence="2" id="KW-1185">Reference proteome</keyword>
<sequence length="292" mass="31902">MDLRSARHRLFMDANRDPPRDGVRARAARVGASWGAAAVGALALLCAVPSAQAAISFEEGLARDPDSNQLLYREQHLVRRRDGQVLERLVLYRCSDGTAFARKRVDYRASAQAPSFSLEDARDGYGEGLRRGSAGDTVWVRESAGGSERSAPLRAHPQTVADAGFDEFIRRNWRPLLAGESVPLRFAVPARLESLGFKVSRIGAARFGGEPAELFRLRLGGWLGWIAPHIDVAYGRDSQRLLRFEGLSNLRADDGGSQLLARIEFPAPAVDAGEPQWRAFAGAPLSACRVRA</sequence>
<proteinExistence type="predicted"/>
<evidence type="ECO:0000313" key="1">
    <source>
        <dbReference type="EMBL" id="TNJ33165.1"/>
    </source>
</evidence>
<gene>
    <name evidence="1" type="ORF">E1B00_12755</name>
</gene>
<name>A0A5C4RQC4_9GAMM</name>
<dbReference type="OrthoDB" id="1491713at2"/>
<comment type="caution">
    <text evidence="1">The sequence shown here is derived from an EMBL/GenBank/DDBJ whole genome shotgun (WGS) entry which is preliminary data.</text>
</comment>
<dbReference type="Proteomes" id="UP000305760">
    <property type="component" value="Unassembled WGS sequence"/>
</dbReference>
<dbReference type="RefSeq" id="WP_139449370.1">
    <property type="nucleotide sequence ID" value="NZ_SMDR01000003.1"/>
</dbReference>
<organism evidence="1 2">
    <name type="scientific">Arenimonas terrae</name>
    <dbReference type="NCBI Taxonomy" id="2546226"/>
    <lineage>
        <taxon>Bacteria</taxon>
        <taxon>Pseudomonadati</taxon>
        <taxon>Pseudomonadota</taxon>
        <taxon>Gammaproteobacteria</taxon>
        <taxon>Lysobacterales</taxon>
        <taxon>Lysobacteraceae</taxon>
        <taxon>Arenimonas</taxon>
    </lineage>
</organism>